<dbReference type="Pfam" id="PF06146">
    <property type="entry name" value="PsiE"/>
    <property type="match status" value="1"/>
</dbReference>
<evidence type="ECO:0000256" key="5">
    <source>
        <dbReference type="ARBA" id="ARBA00023136"/>
    </source>
</evidence>
<evidence type="ECO:0000256" key="1">
    <source>
        <dbReference type="ARBA" id="ARBA00004651"/>
    </source>
</evidence>
<evidence type="ECO:0000256" key="4">
    <source>
        <dbReference type="ARBA" id="ARBA00022989"/>
    </source>
</evidence>
<feature type="transmembrane region" description="Helical" evidence="6">
    <location>
        <begin position="118"/>
        <end position="135"/>
    </location>
</feature>
<comment type="caution">
    <text evidence="7">The sequence shown here is derived from an EMBL/GenBank/DDBJ whole genome shotgun (WGS) entry which is preliminary data.</text>
</comment>
<evidence type="ECO:0000256" key="6">
    <source>
        <dbReference type="SAM" id="Phobius"/>
    </source>
</evidence>
<keyword evidence="2" id="KW-1003">Cell membrane</keyword>
<dbReference type="InterPro" id="IPR020948">
    <property type="entry name" value="P_starv_induced_PsiE-like"/>
</dbReference>
<feature type="transmembrane region" description="Helical" evidence="6">
    <location>
        <begin position="87"/>
        <end position="106"/>
    </location>
</feature>
<keyword evidence="3 6" id="KW-0812">Transmembrane</keyword>
<protein>
    <submittedName>
        <fullName evidence="7">Phosphate-starvation-inducible PsiE family protein</fullName>
    </submittedName>
</protein>
<evidence type="ECO:0000313" key="7">
    <source>
        <dbReference type="EMBL" id="MBW6400338.1"/>
    </source>
</evidence>
<dbReference type="EMBL" id="JAHYBZ010000007">
    <property type="protein sequence ID" value="MBW6400338.1"/>
    <property type="molecule type" value="Genomic_DNA"/>
</dbReference>
<evidence type="ECO:0000313" key="8">
    <source>
        <dbReference type="Proteomes" id="UP001196565"/>
    </source>
</evidence>
<keyword evidence="4 6" id="KW-1133">Transmembrane helix</keyword>
<name>A0ABS7ADF9_9PROT</name>
<keyword evidence="8" id="KW-1185">Reference proteome</keyword>
<dbReference type="RefSeq" id="WP_219764921.1">
    <property type="nucleotide sequence ID" value="NZ_JAHYBZ010000007.1"/>
</dbReference>
<proteinExistence type="predicted"/>
<gene>
    <name evidence="7" type="ORF">KPL78_20930</name>
</gene>
<sequence length="164" mass="18344">MAPDQEPLIDRLQYVIRMCVRAMAIMMIFVIIMGVVDIGWVIWQRMVSPPRFILTIADMLATFGAFMAVLIAIEVFVNITIYLREEVIHIKIVIATALMAVARKVIILDQETTQPMEMFGLALLVVATSVGYWLVQNTPPVSVRLARKDNAETPPARRDGDAGT</sequence>
<evidence type="ECO:0000256" key="3">
    <source>
        <dbReference type="ARBA" id="ARBA00022692"/>
    </source>
</evidence>
<evidence type="ECO:0000256" key="2">
    <source>
        <dbReference type="ARBA" id="ARBA00022475"/>
    </source>
</evidence>
<comment type="subcellular location">
    <subcellularLocation>
        <location evidence="1">Cell membrane</location>
        <topology evidence="1">Multi-pass membrane protein</topology>
    </subcellularLocation>
</comment>
<accession>A0ABS7ADF9</accession>
<reference evidence="7 8" key="1">
    <citation type="submission" date="2021-07" db="EMBL/GenBank/DDBJ databases">
        <authorList>
            <person name="So Y."/>
        </authorList>
    </citation>
    <scope>NUCLEOTIDE SEQUENCE [LARGE SCALE GENOMIC DNA]</scope>
    <source>
        <strain evidence="7 8">HJA6</strain>
    </source>
</reference>
<organism evidence="7 8">
    <name type="scientific">Roseomonas alba</name>
    <dbReference type="NCBI Taxonomy" id="2846776"/>
    <lineage>
        <taxon>Bacteria</taxon>
        <taxon>Pseudomonadati</taxon>
        <taxon>Pseudomonadota</taxon>
        <taxon>Alphaproteobacteria</taxon>
        <taxon>Acetobacterales</taxon>
        <taxon>Roseomonadaceae</taxon>
        <taxon>Roseomonas</taxon>
    </lineage>
</organism>
<dbReference type="Proteomes" id="UP001196565">
    <property type="component" value="Unassembled WGS sequence"/>
</dbReference>
<keyword evidence="5 6" id="KW-0472">Membrane</keyword>
<feature type="transmembrane region" description="Helical" evidence="6">
    <location>
        <begin position="20"/>
        <end position="43"/>
    </location>
</feature>
<feature type="transmembrane region" description="Helical" evidence="6">
    <location>
        <begin position="55"/>
        <end position="81"/>
    </location>
</feature>